<evidence type="ECO:0000256" key="3">
    <source>
        <dbReference type="ARBA" id="ARBA00022676"/>
    </source>
</evidence>
<keyword evidence="8" id="KW-1185">Reference proteome</keyword>
<organism evidence="7 8">
    <name type="scientific">Rhamnella rubrinervis</name>
    <dbReference type="NCBI Taxonomy" id="2594499"/>
    <lineage>
        <taxon>Eukaryota</taxon>
        <taxon>Viridiplantae</taxon>
        <taxon>Streptophyta</taxon>
        <taxon>Embryophyta</taxon>
        <taxon>Tracheophyta</taxon>
        <taxon>Spermatophyta</taxon>
        <taxon>Magnoliopsida</taxon>
        <taxon>eudicotyledons</taxon>
        <taxon>Gunneridae</taxon>
        <taxon>Pentapetalae</taxon>
        <taxon>rosids</taxon>
        <taxon>fabids</taxon>
        <taxon>Rosales</taxon>
        <taxon>Rhamnaceae</taxon>
        <taxon>rhamnoid group</taxon>
        <taxon>Rhamneae</taxon>
        <taxon>Rhamnella</taxon>
    </lineage>
</organism>
<comment type="subcellular location">
    <subcellularLocation>
        <location evidence="1">Golgi apparatus membrane</location>
        <topology evidence="1">Single-pass type II membrane protein</topology>
    </subcellularLocation>
</comment>
<proteinExistence type="inferred from homology"/>
<dbReference type="Proteomes" id="UP000796880">
    <property type="component" value="Unassembled WGS sequence"/>
</dbReference>
<comment type="similarity">
    <text evidence="2">Belongs to the glycosyltransferase 47 family.</text>
</comment>
<evidence type="ECO:0000256" key="2">
    <source>
        <dbReference type="ARBA" id="ARBA00010271"/>
    </source>
</evidence>
<name>A0A8K0HSI3_9ROSA</name>
<gene>
    <name evidence="7" type="ORF">FNV43_RR02025</name>
</gene>
<dbReference type="AlphaFoldDB" id="A0A8K0HSI3"/>
<keyword evidence="3" id="KW-0328">Glycosyltransferase</keyword>
<evidence type="ECO:0000259" key="6">
    <source>
        <dbReference type="Pfam" id="PF03016"/>
    </source>
</evidence>
<dbReference type="InterPro" id="IPR004263">
    <property type="entry name" value="Exostosin"/>
</dbReference>
<evidence type="ECO:0000313" key="8">
    <source>
        <dbReference type="Proteomes" id="UP000796880"/>
    </source>
</evidence>
<sequence>MCAYLSNGGFGTKLEDDNSKRVLMENSWFVTDQFTLEVIFHNRMKKYECLTNNSSMASAIFVSYYAGLDLGQYLFSNISVRDYSARKLVEILAKRSEWKTMWGRDHFMIGGRVAWDFRRQRDEEDDWGSKLMLLPESNNMTLLSVESSLWNNDISIPFPTYFHPSKESEVFVWQERMRKRERSYLFSFAGAPRPGSNFSIRSELVNQCKSSPKHCNFMGCYGSSMTNPCESPEKVMGLFQNSIFCLQPVGDAYTRRSTFDSILAGCIPVFFHPRTAYTQYQWYFQKNYRKYSVFISQNDIKEKRVLISDKLLGVSKDQVMKMREEIIGMIPKVVYGDWSSSRFERKFEDAFDVAVKGMLERVEKVRKKIIDGEDPSEGFSNENKGGYDWLWKELGFK</sequence>
<keyword evidence="4" id="KW-0735">Signal-anchor</keyword>
<dbReference type="PANTHER" id="PTHR11062:SF282">
    <property type="entry name" value="XYLOGLUCAN GALACTOSYLTRANSFERASE GT11-RELATED"/>
    <property type="match status" value="1"/>
</dbReference>
<evidence type="ECO:0000313" key="7">
    <source>
        <dbReference type="EMBL" id="KAF3457368.1"/>
    </source>
</evidence>
<evidence type="ECO:0000256" key="5">
    <source>
        <dbReference type="ARBA" id="ARBA00023034"/>
    </source>
</evidence>
<keyword evidence="5" id="KW-0333">Golgi apparatus</keyword>
<evidence type="ECO:0000256" key="1">
    <source>
        <dbReference type="ARBA" id="ARBA00004323"/>
    </source>
</evidence>
<dbReference type="InterPro" id="IPR040911">
    <property type="entry name" value="Exostosin_GT47"/>
</dbReference>
<protein>
    <recommendedName>
        <fullName evidence="6">Exostosin GT47 domain-containing protein</fullName>
    </recommendedName>
</protein>
<dbReference type="GO" id="GO:0016757">
    <property type="term" value="F:glycosyltransferase activity"/>
    <property type="evidence" value="ECO:0007669"/>
    <property type="project" value="UniProtKB-KW"/>
</dbReference>
<dbReference type="Pfam" id="PF03016">
    <property type="entry name" value="Exostosin_GT47"/>
    <property type="match status" value="1"/>
</dbReference>
<dbReference type="OrthoDB" id="1185556at2759"/>
<dbReference type="PANTHER" id="PTHR11062">
    <property type="entry name" value="EXOSTOSIN HEPARAN SULFATE GLYCOSYLTRANSFERASE -RELATED"/>
    <property type="match status" value="1"/>
</dbReference>
<comment type="caution">
    <text evidence="7">The sequence shown here is derived from an EMBL/GenBank/DDBJ whole genome shotgun (WGS) entry which is preliminary data.</text>
</comment>
<dbReference type="EMBL" id="VOIH02000001">
    <property type="protein sequence ID" value="KAF3457368.1"/>
    <property type="molecule type" value="Genomic_DNA"/>
</dbReference>
<keyword evidence="4" id="KW-0812">Transmembrane</keyword>
<feature type="domain" description="Exostosin GT47" evidence="6">
    <location>
        <begin position="20"/>
        <end position="303"/>
    </location>
</feature>
<keyword evidence="3" id="KW-0808">Transferase</keyword>
<evidence type="ECO:0000256" key="4">
    <source>
        <dbReference type="ARBA" id="ARBA00022968"/>
    </source>
</evidence>
<dbReference type="GO" id="GO:0000139">
    <property type="term" value="C:Golgi membrane"/>
    <property type="evidence" value="ECO:0007669"/>
    <property type="project" value="UniProtKB-SubCell"/>
</dbReference>
<accession>A0A8K0HSI3</accession>
<reference evidence="7" key="1">
    <citation type="submission" date="2020-03" db="EMBL/GenBank/DDBJ databases">
        <title>A high-quality chromosome-level genome assembly of a woody plant with both climbing and erect habits, Rhamnella rubrinervis.</title>
        <authorList>
            <person name="Lu Z."/>
            <person name="Yang Y."/>
            <person name="Zhu X."/>
            <person name="Sun Y."/>
        </authorList>
    </citation>
    <scope>NUCLEOTIDE SEQUENCE</scope>
    <source>
        <strain evidence="7">BYM</strain>
        <tissue evidence="7">Leaf</tissue>
    </source>
</reference>